<reference evidence="7" key="1">
    <citation type="submission" date="2021-01" db="EMBL/GenBank/DDBJ databases">
        <authorList>
            <consortium name="Genoscope - CEA"/>
            <person name="William W."/>
        </authorList>
    </citation>
    <scope>NUCLEOTIDE SEQUENCE</scope>
</reference>
<evidence type="ECO:0000256" key="5">
    <source>
        <dbReference type="PROSITE-ProRule" id="PRU01023"/>
    </source>
</evidence>
<keyword evidence="8" id="KW-1185">Reference proteome</keyword>
<organism evidence="7 8">
    <name type="scientific">Paramecium primaurelia</name>
    <dbReference type="NCBI Taxonomy" id="5886"/>
    <lineage>
        <taxon>Eukaryota</taxon>
        <taxon>Sar</taxon>
        <taxon>Alveolata</taxon>
        <taxon>Ciliophora</taxon>
        <taxon>Intramacronucleata</taxon>
        <taxon>Oligohymenophorea</taxon>
        <taxon>Peniculida</taxon>
        <taxon>Parameciidae</taxon>
        <taxon>Paramecium</taxon>
    </lineage>
</organism>
<dbReference type="PANTHER" id="PTHR22807:SF54">
    <property type="entry name" value="CHROMOSOME UNDETERMINED SCAFFOLD_82, WHOLE GENOME SHOTGUN SEQUENCE"/>
    <property type="match status" value="1"/>
</dbReference>
<dbReference type="InterPro" id="IPR023267">
    <property type="entry name" value="RCMT"/>
</dbReference>
<evidence type="ECO:0000256" key="2">
    <source>
        <dbReference type="ARBA" id="ARBA00022679"/>
    </source>
</evidence>
<dbReference type="AlphaFoldDB" id="A0A8S1K7V0"/>
<dbReference type="Pfam" id="PF01189">
    <property type="entry name" value="Methyltr_RsmB-F"/>
    <property type="match status" value="1"/>
</dbReference>
<dbReference type="GO" id="GO:0009383">
    <property type="term" value="F:rRNA (cytosine-C5-)-methyltransferase activity"/>
    <property type="evidence" value="ECO:0007669"/>
    <property type="project" value="TreeGrafter"/>
</dbReference>
<dbReference type="InterPro" id="IPR049560">
    <property type="entry name" value="MeTrfase_RsmB-F_NOP2_cat"/>
</dbReference>
<evidence type="ECO:0000256" key="4">
    <source>
        <dbReference type="ARBA" id="ARBA00022884"/>
    </source>
</evidence>
<evidence type="ECO:0000313" key="7">
    <source>
        <dbReference type="EMBL" id="CAD8051550.1"/>
    </source>
</evidence>
<keyword evidence="2 5" id="KW-0808">Transferase</keyword>
<sequence length="366" mass="42495">MNLRPFIKTHIKTIMTNFDVQRGPFDSFLREYYKNNKTLGPSERSIISQTAFDLVRNDLLLSHFTKDVDRKCDLLPHISNYEKDQNIPLNIRCSCPEILFQLVSDQYGQKRAYEFFMALNTKAPLTIRINPIKTTREKLIKEMNQLYFKKTLTSPYGLIVSKENNVNLTDTDQFKEGLFEIQDEASQVCALRVQCQPNDKVLDYCAGSGGKTLAFAHQMEGKGVIEINDTRSEALSKAKIRLRRAGIMNYSFFTKKFKYDWILLDVPCSSLGTLRRNPDSKYRFSQERLNDLIKLQQEIFDQAIRFLKQDGVIVYTTCSFLKDENQNQVKHFCNKYNLSVVDNDYFQSLPEKGGMDSFFSISLKKN</sequence>
<name>A0A8S1K7V0_PARPR</name>
<feature type="active site" description="Nucleophile" evidence="5">
    <location>
        <position position="318"/>
    </location>
</feature>
<dbReference type="PROSITE" id="PS51686">
    <property type="entry name" value="SAM_MT_RSMB_NOP"/>
    <property type="match status" value="1"/>
</dbReference>
<dbReference type="GO" id="GO:0070475">
    <property type="term" value="P:rRNA base methylation"/>
    <property type="evidence" value="ECO:0007669"/>
    <property type="project" value="TreeGrafter"/>
</dbReference>
<comment type="caution">
    <text evidence="7">The sequence shown here is derived from an EMBL/GenBank/DDBJ whole genome shotgun (WGS) entry which is preliminary data.</text>
</comment>
<keyword evidence="4 5" id="KW-0694">RNA-binding</keyword>
<dbReference type="PANTHER" id="PTHR22807">
    <property type="entry name" value="NOP2 YEAST -RELATED NOL1/NOP2/FMU SUN DOMAIN-CONTAINING"/>
    <property type="match status" value="1"/>
</dbReference>
<dbReference type="EMBL" id="CAJJDM010000014">
    <property type="protein sequence ID" value="CAD8051550.1"/>
    <property type="molecule type" value="Genomic_DNA"/>
</dbReference>
<evidence type="ECO:0000259" key="6">
    <source>
        <dbReference type="PROSITE" id="PS51686"/>
    </source>
</evidence>
<evidence type="ECO:0000313" key="8">
    <source>
        <dbReference type="Proteomes" id="UP000688137"/>
    </source>
</evidence>
<accession>A0A8S1K7V0</accession>
<feature type="binding site" evidence="5">
    <location>
        <position position="265"/>
    </location>
    <ligand>
        <name>S-adenosyl-L-methionine</name>
        <dbReference type="ChEBI" id="CHEBI:59789"/>
    </ligand>
</feature>
<dbReference type="InterPro" id="IPR054728">
    <property type="entry name" value="RsmB-like_ferredoxin"/>
</dbReference>
<proteinExistence type="inferred from homology"/>
<keyword evidence="1 5" id="KW-0489">Methyltransferase</keyword>
<dbReference type="CDD" id="cd02440">
    <property type="entry name" value="AdoMet_MTases"/>
    <property type="match status" value="1"/>
</dbReference>
<dbReference type="InterPro" id="IPR001678">
    <property type="entry name" value="MeTrfase_RsmB-F_NOP2_dom"/>
</dbReference>
<evidence type="ECO:0000256" key="3">
    <source>
        <dbReference type="ARBA" id="ARBA00022691"/>
    </source>
</evidence>
<dbReference type="GO" id="GO:0005730">
    <property type="term" value="C:nucleolus"/>
    <property type="evidence" value="ECO:0007669"/>
    <property type="project" value="TreeGrafter"/>
</dbReference>
<comment type="similarity">
    <text evidence="5">Belongs to the class I-like SAM-binding methyltransferase superfamily. RsmB/NOP family.</text>
</comment>
<dbReference type="OMA" id="PDAKWKL"/>
<dbReference type="GO" id="GO:0003723">
    <property type="term" value="F:RNA binding"/>
    <property type="evidence" value="ECO:0007669"/>
    <property type="project" value="UniProtKB-UniRule"/>
</dbReference>
<comment type="caution">
    <text evidence="5">Lacks conserved residue(s) required for the propagation of feature annotation.</text>
</comment>
<dbReference type="GO" id="GO:0000470">
    <property type="term" value="P:maturation of LSU-rRNA"/>
    <property type="evidence" value="ECO:0007669"/>
    <property type="project" value="TreeGrafter"/>
</dbReference>
<feature type="domain" description="SAM-dependent MTase RsmB/NOP-type" evidence="6">
    <location>
        <begin position="115"/>
        <end position="366"/>
    </location>
</feature>
<evidence type="ECO:0000256" key="1">
    <source>
        <dbReference type="ARBA" id="ARBA00022603"/>
    </source>
</evidence>
<dbReference type="Proteomes" id="UP000688137">
    <property type="component" value="Unassembled WGS sequence"/>
</dbReference>
<keyword evidence="3 5" id="KW-0949">S-adenosyl-L-methionine</keyword>
<dbReference type="Pfam" id="PF22458">
    <property type="entry name" value="RsmF-B_ferredox"/>
    <property type="match status" value="1"/>
</dbReference>
<feature type="binding site" evidence="5">
    <location>
        <position position="229"/>
    </location>
    <ligand>
        <name>S-adenosyl-L-methionine</name>
        <dbReference type="ChEBI" id="CHEBI:59789"/>
    </ligand>
</feature>
<dbReference type="FunFam" id="3.30.70.1170:FF:000003">
    <property type="entry name" value="16S rRNA (Cytosine(967)-C(5))-methyltransferase RsmB"/>
    <property type="match status" value="1"/>
</dbReference>
<protein>
    <recommendedName>
        <fullName evidence="6">SAM-dependent MTase RsmB/NOP-type domain-containing protein</fullName>
    </recommendedName>
</protein>
<gene>
    <name evidence="7" type="ORF">PPRIM_AZ9-3.1.T0180168</name>
</gene>